<proteinExistence type="predicted"/>
<feature type="compositionally biased region" description="Basic residues" evidence="1">
    <location>
        <begin position="31"/>
        <end position="40"/>
    </location>
</feature>
<sequence>MKCPPGTWVRSERRNPTAGKLVDDGTENSKQRRNPKKAAKHSASITMSSKGVKHLQQRVEMRRRRMSKEMGCLEVEEGGRLFSMSRIIRRTSGMERSGGDGMD</sequence>
<comment type="caution">
    <text evidence="2">The sequence shown here is derived from an EMBL/GenBank/DDBJ whole genome shotgun (WGS) entry which is preliminary data.</text>
</comment>
<evidence type="ECO:0000313" key="3">
    <source>
        <dbReference type="Proteomes" id="UP000289886"/>
    </source>
</evidence>
<feature type="compositionally biased region" description="Basic and acidic residues" evidence="1">
    <location>
        <begin position="10"/>
        <end position="30"/>
    </location>
</feature>
<keyword evidence="3" id="KW-1185">Reference proteome</keyword>
<dbReference type="Proteomes" id="UP000289886">
    <property type="component" value="Unassembled WGS sequence"/>
</dbReference>
<evidence type="ECO:0000313" key="2">
    <source>
        <dbReference type="EMBL" id="RXM94727.1"/>
    </source>
</evidence>
<accession>A0A444V2U2</accession>
<feature type="region of interest" description="Disordered" evidence="1">
    <location>
        <begin position="1"/>
        <end position="57"/>
    </location>
</feature>
<name>A0A444V2U2_ACIRT</name>
<gene>
    <name evidence="2" type="ORF">EOD39_17671</name>
</gene>
<evidence type="ECO:0000256" key="1">
    <source>
        <dbReference type="SAM" id="MobiDB-lite"/>
    </source>
</evidence>
<protein>
    <submittedName>
        <fullName evidence="2">Uncharacterized protein</fullName>
    </submittedName>
</protein>
<dbReference type="AlphaFoldDB" id="A0A444V2U2"/>
<reference evidence="2 3" key="1">
    <citation type="submission" date="2019-01" db="EMBL/GenBank/DDBJ databases">
        <title>Draft Genome and Complete Hox-Cluster Characterization of the Sterlet Sturgeon (Acipenser ruthenus).</title>
        <authorList>
            <person name="Wei Q."/>
        </authorList>
    </citation>
    <scope>NUCLEOTIDE SEQUENCE [LARGE SCALE GENOMIC DNA]</scope>
    <source>
        <strain evidence="2">WHYD16114868_AA</strain>
        <tissue evidence="2">Blood</tissue>
    </source>
</reference>
<dbReference type="EMBL" id="SCEB01003063">
    <property type="protein sequence ID" value="RXM94727.1"/>
    <property type="molecule type" value="Genomic_DNA"/>
</dbReference>
<organism evidence="2 3">
    <name type="scientific">Acipenser ruthenus</name>
    <name type="common">Sterlet sturgeon</name>
    <dbReference type="NCBI Taxonomy" id="7906"/>
    <lineage>
        <taxon>Eukaryota</taxon>
        <taxon>Metazoa</taxon>
        <taxon>Chordata</taxon>
        <taxon>Craniata</taxon>
        <taxon>Vertebrata</taxon>
        <taxon>Euteleostomi</taxon>
        <taxon>Actinopterygii</taxon>
        <taxon>Chondrostei</taxon>
        <taxon>Acipenseriformes</taxon>
        <taxon>Acipenseridae</taxon>
        <taxon>Acipenser</taxon>
    </lineage>
</organism>